<keyword evidence="3" id="KW-1185">Reference proteome</keyword>
<feature type="compositionally biased region" description="Basic and acidic residues" evidence="1">
    <location>
        <begin position="1231"/>
        <end position="1242"/>
    </location>
</feature>
<feature type="region of interest" description="Disordered" evidence="1">
    <location>
        <begin position="1006"/>
        <end position="1045"/>
    </location>
</feature>
<protein>
    <submittedName>
        <fullName evidence="4 5">Cardiac-enriched FHL2-interacting protein</fullName>
    </submittedName>
</protein>
<evidence type="ECO:0000256" key="1">
    <source>
        <dbReference type="SAM" id="MobiDB-lite"/>
    </source>
</evidence>
<dbReference type="KEGG" id="ipu:108273413"/>
<organism evidence="3 6">
    <name type="scientific">Ictalurus punctatus</name>
    <name type="common">Channel catfish</name>
    <name type="synonym">Silurus punctatus</name>
    <dbReference type="NCBI Taxonomy" id="7998"/>
    <lineage>
        <taxon>Eukaryota</taxon>
        <taxon>Metazoa</taxon>
        <taxon>Chordata</taxon>
        <taxon>Craniata</taxon>
        <taxon>Vertebrata</taxon>
        <taxon>Euteleostomi</taxon>
        <taxon>Actinopterygii</taxon>
        <taxon>Neopterygii</taxon>
        <taxon>Teleostei</taxon>
        <taxon>Ostariophysi</taxon>
        <taxon>Siluriformes</taxon>
        <taxon>Ictaluridae</taxon>
        <taxon>Ictalurus</taxon>
    </lineage>
</organism>
<dbReference type="RefSeq" id="XP_017338096.2">
    <property type="nucleotide sequence ID" value="XM_017482607.3"/>
</dbReference>
<dbReference type="RefSeq" id="XP_017338093.2">
    <property type="nucleotide sequence ID" value="XM_017482604.3"/>
</dbReference>
<feature type="domain" description="DUF4585" evidence="2">
    <location>
        <begin position="1779"/>
        <end position="1851"/>
    </location>
</feature>
<dbReference type="Pfam" id="PF15232">
    <property type="entry name" value="DUF4585"/>
    <property type="match status" value="1"/>
</dbReference>
<dbReference type="GO" id="GO:0070886">
    <property type="term" value="P:positive regulation of calcineurin-NFAT signaling cascade"/>
    <property type="evidence" value="ECO:0007669"/>
    <property type="project" value="TreeGrafter"/>
</dbReference>
<feature type="compositionally biased region" description="Basic and acidic residues" evidence="1">
    <location>
        <begin position="946"/>
        <end position="957"/>
    </location>
</feature>
<feature type="region of interest" description="Disordered" evidence="1">
    <location>
        <begin position="944"/>
        <end position="964"/>
    </location>
</feature>
<sequence>MSCPEKQHVSHKASMQHPSNLDSFMDETDREVMNLTDRAFKSLCIGDEAIYNDSEILPSPVDCHKPVAEERSKKLRENSTLDVKKLGAHRPNGVYSTPWLMNKNRSKVSSLFAAFAANNDTKMTNGDSWDKSALLSIQTELSEFSSDYQNHLKSHRKPSEKGTVKSIQDIYNLSGKSSKNQHSKSTKLRKLNSKNFFLHSEFSPFQSWGDLNRFGLENMEMFPCNSPAGLYDSPLHKKLNNSNRLRVPEPNKRETSQSTSPLEPQHKSKPDLSQCTAQILKTVPPVPEKHSELNFLKLPDIQIETLQPQVLQTSSGSFQRCQSEGDLSAPWRRSRNRAKGVVRPLLSSPVCERSNTGEEGAIQSKKEVRTVEETTCLNSTPFSISQLLTPIIPSRQGTGTSEILQPVLSPAALDIPALHETEIRPSPDIKREGYKSKASSLLFNLKDNRKRVKATYSPPKFKGLDPADQNKLSPLIEQDVTKNVLESPEITDSKTTIQKTTTFPMSPETADIQSTRSSSHINSTLPDDFLGLSLLQAGNRGSPIKSLKSKKTILDKVTYPSLNLYRKSSSVELNTKNTPMDVPGSHSMVNKSAEQKFCTEHFPEKDSKELQRKHHLTKPELNNAKHDYTHLNHVETSDKVPTEKTDSVALKENYSPTVLKKHSAQQDTLTPSGSRNQDRLNTGRIFKAEERPIKSNECHRKETKPKHVFSARLNNYIKNQRYVNVNDDNDDNECEYWQENVISAGKDELRKRELNIDVHKGKVWMENMDDPSTKESVTNDNNSIPTKNGLGICTEQGLAKNDALSMKGNTSAKIALFTLKEQPLNTVPGSKKKNIVKDKYELATVALEKSIAEREKRKQQSDRQSGQDLPINGDHNQESMLASSQKETSDWRGQKAISDFTPTSQNVQSMSDIDTNHGACHVPEVKLAEPYKQEGAVKHSPNRLIYTDRDGSDRHGQQGDTSNIKSMANVTELKEIVCMSKNISLGQETLIVQDYIDNKLIKVGEDESSIQKKPEAPPRRESANSQSEDSTMNERQRKEDVGSVERTVKPEEFLCTEVEKSNLPKDKGPVKGHVLSLMETFNREQVVLSLNVQECLSQGDSLMVYPGNDLLKQKAFSAKDIMGSPEVEGILTKHIHKAREADSDNKKLPDKDSKETKLAMENEEYLRGEISDKQGMQTVNKDVKRNEEDNTDVSKTENESASDVLRKTGSQTEPICHGESSVEEYLTDHFGNSHEPDNKSEKTPTSYLLNPDDVPMERITLYDILDQVEPSSLVDVKQLEQGNLVSKPSEDSFSHKTPSPCLNKGEEKNCENLDTFSSNSNPENKPHNSDVAVPSSKDVEKGGWVHCLIDSARNLTPTCQSNASSPTLGKPALFKVKDNTFSASPVTKTVRPILHKTVAGVTQPWSPRESLSGSERGEEDPDLFKDVVDVQIPTLPSTPVRITQPNQSSKQVAPPTYSQSTTDQERKGLMDSSTVPEEEEWQLAKSSVSEGIESYETCAEDTVEELAFSTAPTESIEGLKAPSERSESVCSGIENQLQGKPPAVPPKTEKALRRAMKLTTKRIQKAEAKSKSERGRSSEKGSCQKRERRHQSSDRVLSDRSYQQEHSIDRGCSNQSTGGNCNETSIPKSHTSERDATQHDKPNSHRKEKDTARKLKHGCQSSLINVDGDAKSCVAEKQKAKQSQHKDQFDTQNINVDCERLGRTSEKYLPHKLYRRAHSLDRFSSGKHEHKLLSSDDSVSKTNTETLKNLATAQTAPMRRKSIEHTYGSPANNIVPQSFPMTQRKLLQDLDSGQYFVVDMPVQVKTKTFFDPETGSYVQLPIQSIEGSVPRAQSVEVVNAPPLMLYHGFVPVPVSSLP</sequence>
<feature type="compositionally biased region" description="Basic and acidic residues" evidence="1">
    <location>
        <begin position="246"/>
        <end position="255"/>
    </location>
</feature>
<accession>A0A2D0S6N4</accession>
<feature type="compositionally biased region" description="Basic and acidic residues" evidence="1">
    <location>
        <begin position="852"/>
        <end position="861"/>
    </location>
</feature>
<dbReference type="OrthoDB" id="8945866at2759"/>
<proteinExistence type="predicted"/>
<feature type="compositionally biased region" description="Polar residues" evidence="1">
    <location>
        <begin position="665"/>
        <end position="675"/>
    </location>
</feature>
<feature type="region of interest" description="Disordered" evidence="1">
    <location>
        <begin position="659"/>
        <end position="679"/>
    </location>
</feature>
<feature type="region of interest" description="Disordered" evidence="1">
    <location>
        <begin position="1435"/>
        <end position="1478"/>
    </location>
</feature>
<dbReference type="GeneID" id="108273413"/>
<feature type="region of interest" description="Disordered" evidence="1">
    <location>
        <begin position="1183"/>
        <end position="1252"/>
    </location>
</feature>
<feature type="compositionally biased region" description="Basic and acidic residues" evidence="1">
    <location>
        <begin position="1006"/>
        <end position="1022"/>
    </location>
</feature>
<feature type="region of interest" description="Disordered" evidence="1">
    <location>
        <begin position="1401"/>
        <end position="1421"/>
    </location>
</feature>
<dbReference type="InterPro" id="IPR027838">
    <property type="entry name" value="DUF4585"/>
</dbReference>
<feature type="compositionally biased region" description="Basic and acidic residues" evidence="1">
    <location>
        <begin position="1564"/>
        <end position="1609"/>
    </location>
</feature>
<feature type="compositionally biased region" description="Polar residues" evidence="1">
    <location>
        <begin position="1312"/>
        <end position="1323"/>
    </location>
</feature>
<reference evidence="3" key="1">
    <citation type="journal article" date="2016" name="Nat. Commun.">
        <title>The channel catfish genome sequence provides insights into the evolution of scale formation in teleosts.</title>
        <authorList>
            <person name="Liu Z."/>
            <person name="Liu S."/>
            <person name="Yao J."/>
            <person name="Bao L."/>
            <person name="Zhang J."/>
            <person name="Li Y."/>
            <person name="Jiang C."/>
            <person name="Sun L."/>
            <person name="Wang R."/>
            <person name="Zhang Y."/>
            <person name="Zhou T."/>
            <person name="Zeng Q."/>
            <person name="Fu Q."/>
            <person name="Gao S."/>
            <person name="Li N."/>
            <person name="Koren S."/>
            <person name="Jiang Y."/>
            <person name="Zimin A."/>
            <person name="Xu P."/>
            <person name="Phillippy A.M."/>
            <person name="Geng X."/>
            <person name="Song L."/>
            <person name="Sun F."/>
            <person name="Li C."/>
            <person name="Wang X."/>
            <person name="Chen A."/>
            <person name="Jin Y."/>
            <person name="Yuan Z."/>
            <person name="Yang Y."/>
            <person name="Tan S."/>
            <person name="Peatman E."/>
            <person name="Lu J."/>
            <person name="Qin Z."/>
            <person name="Dunham R."/>
            <person name="Li Z."/>
            <person name="Sonstegard T."/>
            <person name="Feng J."/>
            <person name="Danzmann R.G."/>
            <person name="Schroeder S."/>
            <person name="Scheffler B."/>
            <person name="Duke M.V."/>
            <person name="Ballard L."/>
            <person name="Kucuktas H."/>
            <person name="Kaltenboeck L."/>
            <person name="Liu H."/>
            <person name="Armbruster J."/>
            <person name="Xie Y."/>
            <person name="Kirby M.L."/>
            <person name="Tian Y."/>
            <person name="Flanagan M.E."/>
            <person name="Mu W."/>
            <person name="Waldbieser G.C."/>
        </authorList>
    </citation>
    <scope>NUCLEOTIDE SEQUENCE [LARGE SCALE GENOMIC DNA]</scope>
    <source>
        <strain evidence="3">SDA103</strain>
    </source>
</reference>
<evidence type="ECO:0000313" key="3">
    <source>
        <dbReference type="Proteomes" id="UP000221080"/>
    </source>
</evidence>
<feature type="region of interest" description="Disordered" evidence="1">
    <location>
        <begin position="852"/>
        <end position="892"/>
    </location>
</feature>
<feature type="compositionally biased region" description="Basic and acidic residues" evidence="1">
    <location>
        <begin position="1630"/>
        <end position="1653"/>
    </location>
</feature>
<feature type="region of interest" description="Disordered" evidence="1">
    <location>
        <begin position="1"/>
        <end position="22"/>
    </location>
</feature>
<evidence type="ECO:0000313" key="4">
    <source>
        <dbReference type="RefSeq" id="XP_017338093.2"/>
    </source>
</evidence>
<evidence type="ECO:0000313" key="5">
    <source>
        <dbReference type="RefSeq" id="XP_017338095.2"/>
    </source>
</evidence>
<gene>
    <name evidence="4 5 6" type="primary">LOC108273413</name>
</gene>
<dbReference type="Proteomes" id="UP000221080">
    <property type="component" value="Chromosome 13"/>
</dbReference>
<feature type="compositionally biased region" description="Basic and acidic residues" evidence="1">
    <location>
        <begin position="1032"/>
        <end position="1045"/>
    </location>
</feature>
<dbReference type="GO" id="GO:0030018">
    <property type="term" value="C:Z disc"/>
    <property type="evidence" value="ECO:0007669"/>
    <property type="project" value="TreeGrafter"/>
</dbReference>
<dbReference type="STRING" id="7998.ENSIPUP00000018586"/>
<dbReference type="PANTHER" id="PTHR33775:SF2">
    <property type="entry name" value="CARDIAC-ENRICHED FHL2-INTERACTING PROTEIN"/>
    <property type="match status" value="1"/>
</dbReference>
<feature type="region of interest" description="Disordered" evidence="1">
    <location>
        <begin position="1285"/>
        <end position="1337"/>
    </location>
</feature>
<feature type="compositionally biased region" description="Polar residues" evidence="1">
    <location>
        <begin position="1612"/>
        <end position="1629"/>
    </location>
</feature>
<feature type="region of interest" description="Disordered" evidence="1">
    <location>
        <begin position="1138"/>
        <end position="1159"/>
    </location>
</feature>
<dbReference type="PANTHER" id="PTHR33775">
    <property type="entry name" value="CARDIAC-ENRICHED FHL2-INTERACTING PROTEIN-RELATED"/>
    <property type="match status" value="1"/>
</dbReference>
<feature type="compositionally biased region" description="Polar residues" evidence="1">
    <location>
        <begin position="1435"/>
        <end position="1462"/>
    </location>
</feature>
<feature type="compositionally biased region" description="Basic and acidic residues" evidence="1">
    <location>
        <begin position="1183"/>
        <end position="1198"/>
    </location>
</feature>
<dbReference type="RefSeq" id="XP_017338095.2">
    <property type="nucleotide sequence ID" value="XM_017482606.3"/>
</dbReference>
<feature type="region of interest" description="Disordered" evidence="1">
    <location>
        <begin position="233"/>
        <end position="272"/>
    </location>
</feature>
<evidence type="ECO:0000259" key="2">
    <source>
        <dbReference type="Pfam" id="PF15232"/>
    </source>
</evidence>
<dbReference type="InterPro" id="IPR052303">
    <property type="entry name" value="CEFIP"/>
</dbReference>
<evidence type="ECO:0000313" key="6">
    <source>
        <dbReference type="RefSeq" id="XP_017338096.2"/>
    </source>
</evidence>
<name>A0A2D0S6N4_ICTPU</name>
<reference evidence="4 5" key="2">
    <citation type="submission" date="2025-04" db="UniProtKB">
        <authorList>
            <consortium name="RefSeq"/>
        </authorList>
    </citation>
    <scope>IDENTIFICATION</scope>
    <source>
        <tissue evidence="4 5">Blood</tissue>
    </source>
</reference>
<feature type="compositionally biased region" description="Basic residues" evidence="1">
    <location>
        <begin position="1553"/>
        <end position="1563"/>
    </location>
</feature>
<feature type="region of interest" description="Disordered" evidence="1">
    <location>
        <begin position="1508"/>
        <end position="1658"/>
    </location>
</feature>